<dbReference type="Proteomes" id="UP000030598">
    <property type="component" value="Unassembled WGS sequence"/>
</dbReference>
<dbReference type="InterPro" id="IPR010664">
    <property type="entry name" value="LipoPS_assembly_LptC-rel"/>
</dbReference>
<accession>A0A0A1ZEC5</accession>
<evidence type="ECO:0000313" key="1">
    <source>
        <dbReference type="EMBL" id="KGF87932.1"/>
    </source>
</evidence>
<dbReference type="RefSeq" id="WP_193741605.1">
    <property type="nucleotide sequence ID" value="NZ_CP138934.1"/>
</dbReference>
<sequence length="207" mass="24354">MNNLYRLIIFFPFFILGCASNLTEENKILKKIDGLNMNIFSNEGKKIYSITSPNSIYDKVKLVFNLERTTISIFDGENIKYIINSDSSKLSDNHRIVELNGNVELRTINQDNDFLYGDYLIWNINKSKYQLIGNVRFENKNIKLSSNKAMLDRENIIEFFNPVKYIIKDDNNENKYEINSENAFYNLNTNSLSFKSKDERVRSKIYF</sequence>
<dbReference type="GO" id="GO:0005886">
    <property type="term" value="C:plasma membrane"/>
    <property type="evidence" value="ECO:0007669"/>
    <property type="project" value="InterPro"/>
</dbReference>
<reference evidence="2" key="1">
    <citation type="journal article" date="2014" name="Sci. Data">
        <title>Genomes of diverse isolates of the marine cyanobacterium Prochlorococcus.</title>
        <authorList>
            <person name="Biller S."/>
            <person name="Berube P."/>
            <person name="Thompson J."/>
            <person name="Kelly L."/>
            <person name="Roggensack S."/>
            <person name="Awad L."/>
            <person name="Roache-Johnson K."/>
            <person name="Ding H."/>
            <person name="Giovannoni S.J."/>
            <person name="Moore L.R."/>
            <person name="Chisholm S.W."/>
        </authorList>
    </citation>
    <scope>NUCLEOTIDE SEQUENCE [LARGE SCALE GENOMIC DNA]</scope>
    <source>
        <strain evidence="2">GP2</strain>
    </source>
</reference>
<comment type="caution">
    <text evidence="1">The sequence shown here is derived from an EMBL/GenBank/DDBJ whole genome shotgun (WGS) entry which is preliminary data.</text>
</comment>
<evidence type="ECO:0000313" key="2">
    <source>
        <dbReference type="Proteomes" id="UP000030598"/>
    </source>
</evidence>
<dbReference type="Pfam" id="PF06835">
    <property type="entry name" value="LptC"/>
    <property type="match status" value="1"/>
</dbReference>
<dbReference type="Gene3D" id="2.60.450.10">
    <property type="entry name" value="Lipopolysaccharide (LPS) transport protein A like domain"/>
    <property type="match status" value="1"/>
</dbReference>
<dbReference type="GO" id="GO:0015221">
    <property type="term" value="F:lipopolysaccharide transmembrane transporter activity"/>
    <property type="evidence" value="ECO:0007669"/>
    <property type="project" value="InterPro"/>
</dbReference>
<dbReference type="AlphaFoldDB" id="A0A0A1ZEC5"/>
<proteinExistence type="predicted"/>
<dbReference type="STRING" id="59925.EU91_0967"/>
<organism evidence="1 2">
    <name type="scientific">Prochlorococcus marinus str. GP2</name>
    <dbReference type="NCBI Taxonomy" id="59925"/>
    <lineage>
        <taxon>Bacteria</taxon>
        <taxon>Bacillati</taxon>
        <taxon>Cyanobacteriota</taxon>
        <taxon>Cyanophyceae</taxon>
        <taxon>Synechococcales</taxon>
        <taxon>Prochlorococcaceae</taxon>
        <taxon>Prochlorococcus</taxon>
    </lineage>
</organism>
<dbReference type="NCBIfam" id="TIGR04409">
    <property type="entry name" value="LptC_YrbK"/>
    <property type="match status" value="1"/>
</dbReference>
<dbReference type="eggNOG" id="ENOG5032HHK">
    <property type="taxonomic scope" value="Bacteria"/>
</dbReference>
<dbReference type="PROSITE" id="PS51257">
    <property type="entry name" value="PROKAR_LIPOPROTEIN"/>
    <property type="match status" value="1"/>
</dbReference>
<dbReference type="EMBL" id="JNAH01000004">
    <property type="protein sequence ID" value="KGF87932.1"/>
    <property type="molecule type" value="Genomic_DNA"/>
</dbReference>
<gene>
    <name evidence="1" type="ORF">EU91_0967</name>
</gene>
<dbReference type="InterPro" id="IPR026265">
    <property type="entry name" value="LptC"/>
</dbReference>
<name>A0A0A1ZEC5_PROMR</name>
<protein>
    <submittedName>
        <fullName evidence="1">Putative SMC domain N terminal domain</fullName>
    </submittedName>
</protein>